<proteinExistence type="predicted"/>
<name>A0A6H5FV34_9HEMI</name>
<evidence type="ECO:0000313" key="1">
    <source>
        <dbReference type="EMBL" id="CAA9993510.1"/>
    </source>
</evidence>
<gene>
    <name evidence="1" type="ORF">NTEN_LOCUS456</name>
</gene>
<dbReference type="Proteomes" id="UP000479000">
    <property type="component" value="Unassembled WGS sequence"/>
</dbReference>
<accession>A0A6H5FV34</accession>
<evidence type="ECO:0000313" key="2">
    <source>
        <dbReference type="Proteomes" id="UP000479000"/>
    </source>
</evidence>
<organism evidence="1 2">
    <name type="scientific">Nesidiocoris tenuis</name>
    <dbReference type="NCBI Taxonomy" id="355587"/>
    <lineage>
        <taxon>Eukaryota</taxon>
        <taxon>Metazoa</taxon>
        <taxon>Ecdysozoa</taxon>
        <taxon>Arthropoda</taxon>
        <taxon>Hexapoda</taxon>
        <taxon>Insecta</taxon>
        <taxon>Pterygota</taxon>
        <taxon>Neoptera</taxon>
        <taxon>Paraneoptera</taxon>
        <taxon>Hemiptera</taxon>
        <taxon>Heteroptera</taxon>
        <taxon>Panheteroptera</taxon>
        <taxon>Cimicomorpha</taxon>
        <taxon>Miridae</taxon>
        <taxon>Dicyphina</taxon>
        <taxon>Nesidiocoris</taxon>
    </lineage>
</organism>
<feature type="non-terminal residue" evidence="1">
    <location>
        <position position="1"/>
    </location>
</feature>
<protein>
    <submittedName>
        <fullName evidence="1">Uncharacterized protein</fullName>
    </submittedName>
</protein>
<dbReference type="AlphaFoldDB" id="A0A6H5FV34"/>
<keyword evidence="2" id="KW-1185">Reference proteome</keyword>
<sequence length="83" mass="9453">IITTSFSHPKQHHSGGKNGFRFSCMFRFMLTGHGEDSNESCSPGFQWCDFCEVLEAPVQSRTNCYSDSLRHENFRSVCSRKGI</sequence>
<dbReference type="EMBL" id="CADCXU010000627">
    <property type="protein sequence ID" value="CAA9993510.1"/>
    <property type="molecule type" value="Genomic_DNA"/>
</dbReference>
<reference evidence="1 2" key="1">
    <citation type="submission" date="2020-02" db="EMBL/GenBank/DDBJ databases">
        <authorList>
            <person name="Ferguson B K."/>
        </authorList>
    </citation>
    <scope>NUCLEOTIDE SEQUENCE [LARGE SCALE GENOMIC DNA]</scope>
</reference>